<comment type="similarity">
    <text evidence="3">Belongs to the CpsD/CapB family.</text>
</comment>
<feature type="domain" description="AAA" evidence="19">
    <location>
        <begin position="263"/>
        <end position="405"/>
    </location>
</feature>
<dbReference type="RefSeq" id="WP_246104435.1">
    <property type="nucleotide sequence ID" value="NZ_VIVQ01000001.1"/>
</dbReference>
<evidence type="ECO:0000256" key="12">
    <source>
        <dbReference type="ARBA" id="ARBA00022840"/>
    </source>
</evidence>
<keyword evidence="11" id="KW-0418">Kinase</keyword>
<sequence>MSLQTYLRILRKRWRIIPVLAVICVGLAVLFTYLTPKTYSSRVQFFVSTSDSNGDNSQLAQGSTFTQARVVSYTQLLKTPAVLQPVIKQLNFPGTTSDLASKVSASVPPNTVLIDVAVSDRSPAEAQRIAAAIGNSFPGTVENLEKVSGSQSSPVKVTMVSPANFSSAAISPRPTMNIAFGLILGLFAGVGAALLRERLDTRIRSTDDVKSITTHTIVGGIPFDGDAPAHPLTVQGDPHSARAEAFRSLRTNLQFVNAAKHPRLISVTSSIAGEGKTTTSANLGMALAEAGSRVCLIEGDLRRPRLLEYLGMEGAVGLTDALIGRVDLADVIQPYGDTSLAVLGAGQLPPNPSELLGSTGMRDVLERLKSAFDYVIIDAPPTIPVTDAAVMSTLVDGTLIVVGASIATQDNLTASIDKLATVDAVILGVVVNRTPRSRHGYDSYRYYEYRSEGGSAEKSRTSRRLARK</sequence>
<keyword evidence="12" id="KW-0067">ATP-binding</keyword>
<reference evidence="20 21" key="1">
    <citation type="submission" date="2019-06" db="EMBL/GenBank/DDBJ databases">
        <title>Sequencing the genomes of 1000 actinobacteria strains.</title>
        <authorList>
            <person name="Klenk H.-P."/>
        </authorList>
    </citation>
    <scope>NUCLEOTIDE SEQUENCE [LARGE SCALE GENOMIC DNA]</scope>
    <source>
        <strain evidence="20 21">DSM 19560</strain>
    </source>
</reference>
<protein>
    <recommendedName>
        <fullName evidence="5">non-specific protein-tyrosine kinase</fullName>
        <ecNumber evidence="5">2.7.10.2</ecNumber>
    </recommendedName>
</protein>
<dbReference type="InterPro" id="IPR003856">
    <property type="entry name" value="LPS_length_determ_N"/>
</dbReference>
<dbReference type="Proteomes" id="UP000318297">
    <property type="component" value="Unassembled WGS sequence"/>
</dbReference>
<evidence type="ECO:0000256" key="14">
    <source>
        <dbReference type="ARBA" id="ARBA00023136"/>
    </source>
</evidence>
<evidence type="ECO:0000256" key="16">
    <source>
        <dbReference type="ARBA" id="ARBA00051245"/>
    </source>
</evidence>
<evidence type="ECO:0000256" key="9">
    <source>
        <dbReference type="ARBA" id="ARBA00022692"/>
    </source>
</evidence>
<dbReference type="GO" id="GO:0005886">
    <property type="term" value="C:plasma membrane"/>
    <property type="evidence" value="ECO:0007669"/>
    <property type="project" value="UniProtKB-SubCell"/>
</dbReference>
<evidence type="ECO:0000256" key="7">
    <source>
        <dbReference type="ARBA" id="ARBA00022519"/>
    </source>
</evidence>
<evidence type="ECO:0000313" key="21">
    <source>
        <dbReference type="Proteomes" id="UP000318297"/>
    </source>
</evidence>
<dbReference type="InterPro" id="IPR005702">
    <property type="entry name" value="Wzc-like_C"/>
</dbReference>
<keyword evidence="15" id="KW-0829">Tyrosine-protein kinase</keyword>
<keyword evidence="7" id="KW-0997">Cell inner membrane</keyword>
<evidence type="ECO:0000256" key="17">
    <source>
        <dbReference type="SAM" id="Phobius"/>
    </source>
</evidence>
<gene>
    <name evidence="20" type="ORF">BKA23_0818</name>
</gene>
<keyword evidence="9 17" id="KW-0812">Transmembrane</keyword>
<keyword evidence="21" id="KW-1185">Reference proteome</keyword>
<keyword evidence="14 17" id="KW-0472">Membrane</keyword>
<dbReference type="GO" id="GO:0005524">
    <property type="term" value="F:ATP binding"/>
    <property type="evidence" value="ECO:0007669"/>
    <property type="project" value="UniProtKB-KW"/>
</dbReference>
<comment type="similarity">
    <text evidence="2">Belongs to the CpsC/CapA family.</text>
</comment>
<feature type="transmembrane region" description="Helical" evidence="17">
    <location>
        <begin position="16"/>
        <end position="34"/>
    </location>
</feature>
<proteinExistence type="inferred from homology"/>
<evidence type="ECO:0000256" key="2">
    <source>
        <dbReference type="ARBA" id="ARBA00006683"/>
    </source>
</evidence>
<keyword evidence="13 17" id="KW-1133">Transmembrane helix</keyword>
<evidence type="ECO:0000259" key="18">
    <source>
        <dbReference type="Pfam" id="PF02706"/>
    </source>
</evidence>
<dbReference type="EMBL" id="VIVQ01000001">
    <property type="protein sequence ID" value="TWE12022.1"/>
    <property type="molecule type" value="Genomic_DNA"/>
</dbReference>
<evidence type="ECO:0000256" key="4">
    <source>
        <dbReference type="ARBA" id="ARBA00008883"/>
    </source>
</evidence>
<comment type="subcellular location">
    <subcellularLocation>
        <location evidence="1">Cell inner membrane</location>
        <topology evidence="1">Multi-pass membrane protein</topology>
    </subcellularLocation>
</comment>
<evidence type="ECO:0000313" key="20">
    <source>
        <dbReference type="EMBL" id="TWE12022.1"/>
    </source>
</evidence>
<organism evidence="20 21">
    <name type="scientific">Rudaeicoccus suwonensis</name>
    <dbReference type="NCBI Taxonomy" id="657409"/>
    <lineage>
        <taxon>Bacteria</taxon>
        <taxon>Bacillati</taxon>
        <taxon>Actinomycetota</taxon>
        <taxon>Actinomycetes</taxon>
        <taxon>Micrococcales</taxon>
        <taxon>Dermacoccaceae</taxon>
        <taxon>Rudaeicoccus</taxon>
    </lineage>
</organism>
<name>A0A561E8S7_9MICO</name>
<comment type="catalytic activity">
    <reaction evidence="16">
        <text>L-tyrosyl-[protein] + ATP = O-phospho-L-tyrosyl-[protein] + ADP + H(+)</text>
        <dbReference type="Rhea" id="RHEA:10596"/>
        <dbReference type="Rhea" id="RHEA-COMP:10136"/>
        <dbReference type="Rhea" id="RHEA-COMP:20101"/>
        <dbReference type="ChEBI" id="CHEBI:15378"/>
        <dbReference type="ChEBI" id="CHEBI:30616"/>
        <dbReference type="ChEBI" id="CHEBI:46858"/>
        <dbReference type="ChEBI" id="CHEBI:61978"/>
        <dbReference type="ChEBI" id="CHEBI:456216"/>
        <dbReference type="EC" id="2.7.10.2"/>
    </reaction>
</comment>
<evidence type="ECO:0000256" key="13">
    <source>
        <dbReference type="ARBA" id="ARBA00022989"/>
    </source>
</evidence>
<evidence type="ECO:0000256" key="10">
    <source>
        <dbReference type="ARBA" id="ARBA00022741"/>
    </source>
</evidence>
<evidence type="ECO:0000256" key="3">
    <source>
        <dbReference type="ARBA" id="ARBA00007316"/>
    </source>
</evidence>
<keyword evidence="10" id="KW-0547">Nucleotide-binding</keyword>
<evidence type="ECO:0000256" key="6">
    <source>
        <dbReference type="ARBA" id="ARBA00022475"/>
    </source>
</evidence>
<evidence type="ECO:0000256" key="15">
    <source>
        <dbReference type="ARBA" id="ARBA00023137"/>
    </source>
</evidence>
<dbReference type="Pfam" id="PF02706">
    <property type="entry name" value="Wzz"/>
    <property type="match status" value="1"/>
</dbReference>
<dbReference type="PANTHER" id="PTHR32309:SF13">
    <property type="entry name" value="FERRIC ENTEROBACTIN TRANSPORT PROTEIN FEPE"/>
    <property type="match status" value="1"/>
</dbReference>
<dbReference type="InterPro" id="IPR027417">
    <property type="entry name" value="P-loop_NTPase"/>
</dbReference>
<evidence type="ECO:0000256" key="11">
    <source>
        <dbReference type="ARBA" id="ARBA00022777"/>
    </source>
</evidence>
<feature type="domain" description="Polysaccharide chain length determinant N-terminal" evidence="18">
    <location>
        <begin position="2"/>
        <end position="90"/>
    </location>
</feature>
<dbReference type="PANTHER" id="PTHR32309">
    <property type="entry name" value="TYROSINE-PROTEIN KINASE"/>
    <property type="match status" value="1"/>
</dbReference>
<dbReference type="Pfam" id="PF13614">
    <property type="entry name" value="AAA_31"/>
    <property type="match status" value="1"/>
</dbReference>
<evidence type="ECO:0000259" key="19">
    <source>
        <dbReference type="Pfam" id="PF13614"/>
    </source>
</evidence>
<dbReference type="Gene3D" id="3.40.50.300">
    <property type="entry name" value="P-loop containing nucleotide triphosphate hydrolases"/>
    <property type="match status" value="1"/>
</dbReference>
<evidence type="ECO:0000256" key="8">
    <source>
        <dbReference type="ARBA" id="ARBA00022679"/>
    </source>
</evidence>
<accession>A0A561E8S7</accession>
<dbReference type="AlphaFoldDB" id="A0A561E8S7"/>
<evidence type="ECO:0000256" key="5">
    <source>
        <dbReference type="ARBA" id="ARBA00011903"/>
    </source>
</evidence>
<comment type="similarity">
    <text evidence="4">Belongs to the etk/wzc family.</text>
</comment>
<dbReference type="InterPro" id="IPR025669">
    <property type="entry name" value="AAA_dom"/>
</dbReference>
<dbReference type="NCBIfam" id="TIGR01007">
    <property type="entry name" value="eps_fam"/>
    <property type="match status" value="1"/>
</dbReference>
<dbReference type="GO" id="GO:0042802">
    <property type="term" value="F:identical protein binding"/>
    <property type="evidence" value="ECO:0007669"/>
    <property type="project" value="UniProtKB-ARBA"/>
</dbReference>
<evidence type="ECO:0000256" key="1">
    <source>
        <dbReference type="ARBA" id="ARBA00004429"/>
    </source>
</evidence>
<comment type="caution">
    <text evidence="20">The sequence shown here is derived from an EMBL/GenBank/DDBJ whole genome shotgun (WGS) entry which is preliminary data.</text>
</comment>
<dbReference type="GO" id="GO:0004715">
    <property type="term" value="F:non-membrane spanning protein tyrosine kinase activity"/>
    <property type="evidence" value="ECO:0007669"/>
    <property type="project" value="UniProtKB-EC"/>
</dbReference>
<dbReference type="InterPro" id="IPR050445">
    <property type="entry name" value="Bact_polysacc_biosynth/exp"/>
</dbReference>
<dbReference type="EC" id="2.7.10.2" evidence="5"/>
<feature type="transmembrane region" description="Helical" evidence="17">
    <location>
        <begin position="176"/>
        <end position="195"/>
    </location>
</feature>
<dbReference type="CDD" id="cd05387">
    <property type="entry name" value="BY-kinase"/>
    <property type="match status" value="1"/>
</dbReference>
<dbReference type="FunFam" id="3.40.50.300:FF:000527">
    <property type="entry name" value="Tyrosine-protein kinase etk"/>
    <property type="match status" value="1"/>
</dbReference>
<keyword evidence="6" id="KW-1003">Cell membrane</keyword>
<dbReference type="SUPFAM" id="SSF52540">
    <property type="entry name" value="P-loop containing nucleoside triphosphate hydrolases"/>
    <property type="match status" value="1"/>
</dbReference>
<keyword evidence="8" id="KW-0808">Transferase</keyword>